<dbReference type="OrthoDB" id="26870at2"/>
<proteinExistence type="inferred from homology"/>
<dbReference type="Pfam" id="PF13458">
    <property type="entry name" value="Peripla_BP_6"/>
    <property type="match status" value="1"/>
</dbReference>
<dbReference type="Gene3D" id="3.40.50.2300">
    <property type="match status" value="2"/>
</dbReference>
<dbReference type="HOGENOM" id="CLU_052641_0_0_11"/>
<dbReference type="STRING" id="471852.Tcur_4681"/>
<dbReference type="Proteomes" id="UP000001918">
    <property type="component" value="Chromosome"/>
</dbReference>
<feature type="domain" description="Leucine-binding protein" evidence="3">
    <location>
        <begin position="65"/>
        <end position="407"/>
    </location>
</feature>
<dbReference type="KEGG" id="tcu:Tcur_4681"/>
<dbReference type="InterPro" id="IPR028082">
    <property type="entry name" value="Peripla_BP_I"/>
</dbReference>
<dbReference type="EMBL" id="CP001738">
    <property type="protein sequence ID" value="ACZ00203.1"/>
    <property type="molecule type" value="Genomic_DNA"/>
</dbReference>
<protein>
    <submittedName>
        <fullName evidence="4">ABC-type branched-chain amino acid transport systems periplasmic component-like protein</fullName>
    </submittedName>
</protein>
<dbReference type="SUPFAM" id="SSF53822">
    <property type="entry name" value="Periplasmic binding protein-like I"/>
    <property type="match status" value="1"/>
</dbReference>
<comment type="similarity">
    <text evidence="1">Belongs to the leucine-binding protein family.</text>
</comment>
<name>D1A6A4_THECD</name>
<dbReference type="PROSITE" id="PS51257">
    <property type="entry name" value="PROKAR_LIPOPROTEIN"/>
    <property type="match status" value="1"/>
</dbReference>
<evidence type="ECO:0000259" key="3">
    <source>
        <dbReference type="Pfam" id="PF13458"/>
    </source>
</evidence>
<dbReference type="InterPro" id="IPR028081">
    <property type="entry name" value="Leu-bd"/>
</dbReference>
<evidence type="ECO:0000313" key="4">
    <source>
        <dbReference type="EMBL" id="ACZ00203.1"/>
    </source>
</evidence>
<keyword evidence="2" id="KW-0732">Signal</keyword>
<accession>D1A6A4</accession>
<keyword evidence="5" id="KW-1185">Reference proteome</keyword>
<evidence type="ECO:0000313" key="5">
    <source>
        <dbReference type="Proteomes" id="UP000001918"/>
    </source>
</evidence>
<evidence type="ECO:0000256" key="2">
    <source>
        <dbReference type="ARBA" id="ARBA00022729"/>
    </source>
</evidence>
<reference evidence="4 5" key="1">
    <citation type="journal article" date="2011" name="Stand. Genomic Sci.">
        <title>Complete genome sequence of Thermomonospora curvata type strain (B9).</title>
        <authorList>
            <person name="Chertkov O."/>
            <person name="Sikorski J."/>
            <person name="Nolan M."/>
            <person name="Lapidus A."/>
            <person name="Lucas S."/>
            <person name="Del Rio T.G."/>
            <person name="Tice H."/>
            <person name="Cheng J.F."/>
            <person name="Goodwin L."/>
            <person name="Pitluck S."/>
            <person name="Liolios K."/>
            <person name="Ivanova N."/>
            <person name="Mavromatis K."/>
            <person name="Mikhailova N."/>
            <person name="Ovchinnikova G."/>
            <person name="Pati A."/>
            <person name="Chen A."/>
            <person name="Palaniappan K."/>
            <person name="Djao O.D."/>
            <person name="Land M."/>
            <person name="Hauser L."/>
            <person name="Chang Y.J."/>
            <person name="Jeffries C.D."/>
            <person name="Brettin T."/>
            <person name="Han C."/>
            <person name="Detter J.C."/>
            <person name="Rohde M."/>
            <person name="Goker M."/>
            <person name="Woyke T."/>
            <person name="Bristow J."/>
            <person name="Eisen J.A."/>
            <person name="Markowitz V."/>
            <person name="Hugenholtz P."/>
            <person name="Klenk H.P."/>
            <person name="Kyrpides N.C."/>
        </authorList>
    </citation>
    <scope>NUCLEOTIDE SEQUENCE [LARGE SCALE GENOMIC DNA]</scope>
    <source>
        <strain evidence="5">ATCC 19995 / DSM 43183 / JCM 3096 / KCTC 9072 / NBRC 15933 / NCIMB 10081 / Henssen B9</strain>
    </source>
</reference>
<gene>
    <name evidence="4" type="ordered locus">Tcur_4681</name>
</gene>
<dbReference type="AlphaFoldDB" id="D1A6A4"/>
<dbReference type="PANTHER" id="PTHR47235">
    <property type="entry name" value="BLR6548 PROTEIN"/>
    <property type="match status" value="1"/>
</dbReference>
<dbReference type="PANTHER" id="PTHR47235:SF1">
    <property type="entry name" value="BLR6548 PROTEIN"/>
    <property type="match status" value="1"/>
</dbReference>
<dbReference type="eggNOG" id="COG0683">
    <property type="taxonomic scope" value="Bacteria"/>
</dbReference>
<evidence type="ECO:0000256" key="1">
    <source>
        <dbReference type="ARBA" id="ARBA00010062"/>
    </source>
</evidence>
<organism evidence="4 5">
    <name type="scientific">Thermomonospora curvata (strain ATCC 19995 / DSM 43183 / JCM 3096 / KCTC 9072 / NBRC 15933 / NCIMB 10081 / Henssen B9)</name>
    <dbReference type="NCBI Taxonomy" id="471852"/>
    <lineage>
        <taxon>Bacteria</taxon>
        <taxon>Bacillati</taxon>
        <taxon>Actinomycetota</taxon>
        <taxon>Actinomycetes</taxon>
        <taxon>Streptosporangiales</taxon>
        <taxon>Thermomonosporaceae</taxon>
        <taxon>Thermomonospora</taxon>
    </lineage>
</organism>
<sequence>MLAPRSHPPSEADGPGRPRGGAVVLVALACAAALLTGCTGKGPLASAAPSAAAMRVGHGVTGDRITVAALTDLSGPYAPLGKGVTQAQKLYFDRLNAAGGVCGRKVELIVRDHGYDVRRAVAAYSEVAPRSAAIAQVIGSPITNALRPRLESAGVLTVPQAWAHTLLGSKYIQVVGTTYDLDMINGVAFLTEEKGLRRGDAIGHLFLDGDYGHSALAGSRWAARQAGLRLIEQRVKAADGDMSAQAAAFRRAGVKAILVSVSPPQAASLVGAAAAQGLDVPFVAGNSAFAEQLLKSPIGPALEKNYFVLSAGAPMSADIPGVKALARDYRRAYRGQPLDSGVLSGYMAAAIVGQALKKACAMRDLSREGIVAAHRSTHAFDAGLGGPPQNYTQWTRPGSRASYVLRPDRDALGGLTIHREPFESTLAKSYDPPL</sequence>
<dbReference type="RefSeq" id="WP_012854984.1">
    <property type="nucleotide sequence ID" value="NC_013510.1"/>
</dbReference>